<dbReference type="InterPro" id="IPR001261">
    <property type="entry name" value="ArgE/DapE_CS"/>
</dbReference>
<dbReference type="Pfam" id="PF07687">
    <property type="entry name" value="M20_dimer"/>
    <property type="match status" value="1"/>
</dbReference>
<feature type="compositionally biased region" description="Low complexity" evidence="6">
    <location>
        <begin position="77"/>
        <end position="87"/>
    </location>
</feature>
<sequence length="748" mass="81968">MPKAFTFGHCGGRVQGLGRTAGIARRFNRSRFNRADFCTASYGPAPGSPPLGLLSSASGCAPVKRYSNGDQTKGARSSPSSTSSTSSNAISLNPREIKRTSVRSDNRMLPTTRNGAPAAHDEKRAALQSTGQPKSGRKWATMLALVVGAITLAFLSLDSAASNAVNDRLWSFTQSLQVDTSSSELAALCPQQDPYDLKDGLADIDRDLLASRLSKAVQLDTTVGDEWPDPNDVPERWEAFPKFADWLKSEFPRVHEKLDLEMVHKHGLLYTWKGTDDSLKPLLMMAHQDVVPVNQGTLDQWRYPPFSGHIDKDADTVWGRGSYDCKAWLVSLLSTVEDLLGKDWNPTRTILFSFGFDEESGGKQGAGWLAKRVEEIWGRDSIAMIIDEGNPVIGASDLLGPGIDVAMPGIAEKGSVDIAVTVESEGGHSSTAGAHTSIGLLARVVAQLEDKRDRLTESKISGPQLQFLQCIREGPRIPPQLRTALKNLEWASKSSFEHLGVYSTLQSALPNFFTSFVLSAVNTWSERGRQRRIRQARERVVHAMPAELQTQFITTTAVDIIEGGVKFNALPESATAYVDHRIAITSNFAELKQHYIDVVSSVAEKYNMEVEAFGQHVLNASSPMGKSKLTIKEARSALEPAPWTPLDGDKAKPWRLFSQLVRSVWVNEDGEPVKVAPSIMQGNTDTRYYHNLTHNIIRFGPTSIKPDKTGLGGQVGVHTVNEHYPIQGLADSTNFYTALFRAVSVEDI</sequence>
<dbReference type="SUPFAM" id="SSF53187">
    <property type="entry name" value="Zn-dependent exopeptidases"/>
    <property type="match status" value="1"/>
</dbReference>
<dbReference type="STRING" id="1151754.M9LVK1"/>
<evidence type="ECO:0000259" key="7">
    <source>
        <dbReference type="Pfam" id="PF07687"/>
    </source>
</evidence>
<dbReference type="InterPro" id="IPR036264">
    <property type="entry name" value="Bact_exopeptidase_dim_dom"/>
</dbReference>
<dbReference type="GO" id="GO:0000328">
    <property type="term" value="C:fungal-type vacuole lumen"/>
    <property type="evidence" value="ECO:0007669"/>
    <property type="project" value="TreeGrafter"/>
</dbReference>
<dbReference type="InterPro" id="IPR002933">
    <property type="entry name" value="Peptidase_M20"/>
</dbReference>
<dbReference type="Gene3D" id="3.40.630.10">
    <property type="entry name" value="Zn peptidases"/>
    <property type="match status" value="1"/>
</dbReference>
<feature type="compositionally biased region" description="Basic and acidic residues" evidence="6">
    <location>
        <begin position="95"/>
        <end position="106"/>
    </location>
</feature>
<dbReference type="GO" id="GO:0051603">
    <property type="term" value="P:proteolysis involved in protein catabolic process"/>
    <property type="evidence" value="ECO:0007669"/>
    <property type="project" value="TreeGrafter"/>
</dbReference>
<dbReference type="Proteomes" id="UP000011976">
    <property type="component" value="Unassembled WGS sequence"/>
</dbReference>
<reference evidence="9" key="1">
    <citation type="journal article" date="2013" name="Genome Announc.">
        <title>Genome sequence of the basidiomycetous yeast Pseudozyma antarctica T-34, a producer of the glycolipid biosurfactants mannosylerythritol lipids.</title>
        <authorList>
            <person name="Morita T."/>
            <person name="Koike H."/>
            <person name="Koyama Y."/>
            <person name="Hagiwara H."/>
            <person name="Ito E."/>
            <person name="Fukuoka T."/>
            <person name="Imura T."/>
            <person name="Machida M."/>
            <person name="Kitamoto D."/>
        </authorList>
    </citation>
    <scope>NUCLEOTIDE SEQUENCE [LARGE SCALE GENOMIC DNA]</scope>
    <source>
        <strain evidence="9">T-34</strain>
    </source>
</reference>
<dbReference type="PANTHER" id="PTHR45962:SF1">
    <property type="entry name" value="N-FATTY-ACYL-AMINO ACID SYNTHASE_HYDROLASE PM20D1"/>
    <property type="match status" value="1"/>
</dbReference>
<evidence type="ECO:0000256" key="6">
    <source>
        <dbReference type="SAM" id="MobiDB-lite"/>
    </source>
</evidence>
<dbReference type="PROSITE" id="PS00758">
    <property type="entry name" value="ARGE_DAPE_CPG2_1"/>
    <property type="match status" value="1"/>
</dbReference>
<dbReference type="InterPro" id="IPR011650">
    <property type="entry name" value="Peptidase_M20_dimer"/>
</dbReference>
<dbReference type="AlphaFoldDB" id="M9LVK1"/>
<keyword evidence="5" id="KW-0862">Zinc</keyword>
<keyword evidence="2" id="KW-0645">Protease</keyword>
<keyword evidence="3" id="KW-0479">Metal-binding</keyword>
<name>M9LVK1_PSEA3</name>
<evidence type="ECO:0000256" key="4">
    <source>
        <dbReference type="ARBA" id="ARBA00022801"/>
    </source>
</evidence>
<feature type="domain" description="Peptidase M20 dimerisation" evidence="7">
    <location>
        <begin position="410"/>
        <end position="606"/>
    </location>
</feature>
<evidence type="ECO:0000256" key="5">
    <source>
        <dbReference type="ARBA" id="ARBA00022833"/>
    </source>
</evidence>
<feature type="region of interest" description="Disordered" evidence="6">
    <location>
        <begin position="64"/>
        <end position="133"/>
    </location>
</feature>
<evidence type="ECO:0000256" key="2">
    <source>
        <dbReference type="ARBA" id="ARBA00022670"/>
    </source>
</evidence>
<dbReference type="Gene3D" id="1.10.150.900">
    <property type="match status" value="1"/>
</dbReference>
<evidence type="ECO:0000256" key="3">
    <source>
        <dbReference type="ARBA" id="ARBA00022723"/>
    </source>
</evidence>
<protein>
    <submittedName>
        <fullName evidence="8">Aminoacylase ACY1 and related metalloexopeptidases</fullName>
    </submittedName>
</protein>
<dbReference type="PANTHER" id="PTHR45962">
    <property type="entry name" value="N-FATTY-ACYL-AMINO ACID SYNTHASE/HYDROLASE PM20D1"/>
    <property type="match status" value="1"/>
</dbReference>
<dbReference type="EMBL" id="DF196775">
    <property type="protein sequence ID" value="GAC73879.1"/>
    <property type="molecule type" value="Genomic_DNA"/>
</dbReference>
<dbReference type="OrthoDB" id="3064516at2759"/>
<dbReference type="CDD" id="cd05674">
    <property type="entry name" value="M20_yscS"/>
    <property type="match status" value="1"/>
</dbReference>
<evidence type="ECO:0000313" key="9">
    <source>
        <dbReference type="Proteomes" id="UP000011976"/>
    </source>
</evidence>
<dbReference type="SUPFAM" id="SSF55031">
    <property type="entry name" value="Bacterial exopeptidase dimerisation domain"/>
    <property type="match status" value="1"/>
</dbReference>
<accession>M9LVK1</accession>
<evidence type="ECO:0000256" key="1">
    <source>
        <dbReference type="ARBA" id="ARBA00006247"/>
    </source>
</evidence>
<organism evidence="8 9">
    <name type="scientific">Pseudozyma antarctica (strain T-34)</name>
    <name type="common">Yeast</name>
    <name type="synonym">Candida antarctica</name>
    <dbReference type="NCBI Taxonomy" id="1151754"/>
    <lineage>
        <taxon>Eukaryota</taxon>
        <taxon>Fungi</taxon>
        <taxon>Dikarya</taxon>
        <taxon>Basidiomycota</taxon>
        <taxon>Ustilaginomycotina</taxon>
        <taxon>Ustilaginomycetes</taxon>
        <taxon>Ustilaginales</taxon>
        <taxon>Ustilaginaceae</taxon>
        <taxon>Moesziomyces</taxon>
    </lineage>
</organism>
<dbReference type="GO" id="GO:0046872">
    <property type="term" value="F:metal ion binding"/>
    <property type="evidence" value="ECO:0007669"/>
    <property type="project" value="UniProtKB-KW"/>
</dbReference>
<dbReference type="InterPro" id="IPR047177">
    <property type="entry name" value="Pept_M20A"/>
</dbReference>
<comment type="similarity">
    <text evidence="1">Belongs to the peptidase M20A family.</text>
</comment>
<proteinExistence type="inferred from homology"/>
<evidence type="ECO:0000313" key="8">
    <source>
        <dbReference type="EMBL" id="GAC73879.1"/>
    </source>
</evidence>
<dbReference type="Pfam" id="PF01546">
    <property type="entry name" value="Peptidase_M20"/>
    <property type="match status" value="1"/>
</dbReference>
<dbReference type="Gene3D" id="3.30.70.360">
    <property type="match status" value="1"/>
</dbReference>
<dbReference type="GO" id="GO:0004180">
    <property type="term" value="F:carboxypeptidase activity"/>
    <property type="evidence" value="ECO:0007669"/>
    <property type="project" value="TreeGrafter"/>
</dbReference>
<keyword evidence="4" id="KW-0378">Hydrolase</keyword>
<gene>
    <name evidence="8" type="ORF">PANT_9d00312</name>
</gene>